<protein>
    <recommendedName>
        <fullName evidence="16">DNA 3'-5' helicase</fullName>
        <ecNumber evidence="16">5.6.2.4</ecNumber>
    </recommendedName>
    <alternativeName>
        <fullName evidence="17">DNA 3'-5' helicase Q1</fullName>
    </alternativeName>
</protein>
<evidence type="ECO:0000256" key="13">
    <source>
        <dbReference type="ARBA" id="ARBA00023235"/>
    </source>
</evidence>
<evidence type="ECO:0000256" key="4">
    <source>
        <dbReference type="ARBA" id="ARBA00004123"/>
    </source>
</evidence>
<dbReference type="PANTHER" id="PTHR13710">
    <property type="entry name" value="DNA HELICASE RECQ FAMILY MEMBER"/>
    <property type="match status" value="1"/>
</dbReference>
<feature type="domain" description="Helicase ATP-binding" evidence="20">
    <location>
        <begin position="127"/>
        <end position="305"/>
    </location>
</feature>
<evidence type="ECO:0000259" key="21">
    <source>
        <dbReference type="PROSITE" id="PS51194"/>
    </source>
</evidence>
<dbReference type="GO" id="GO:0005524">
    <property type="term" value="F:ATP binding"/>
    <property type="evidence" value="ECO:0007669"/>
    <property type="project" value="UniProtKB-KW"/>
</dbReference>
<dbReference type="FunFam" id="3.40.50.300:FF:000752">
    <property type="entry name" value="ATP-dependent DNA helicase"/>
    <property type="match status" value="1"/>
</dbReference>
<organism evidence="22 23">
    <name type="scientific">Adineta ricciae</name>
    <name type="common">Rotifer</name>
    <dbReference type="NCBI Taxonomy" id="249248"/>
    <lineage>
        <taxon>Eukaryota</taxon>
        <taxon>Metazoa</taxon>
        <taxon>Spiralia</taxon>
        <taxon>Gnathifera</taxon>
        <taxon>Rotifera</taxon>
        <taxon>Eurotatoria</taxon>
        <taxon>Bdelloidea</taxon>
        <taxon>Adinetida</taxon>
        <taxon>Adinetidae</taxon>
        <taxon>Adineta</taxon>
    </lineage>
</organism>
<dbReference type="PROSITE" id="PS00690">
    <property type="entry name" value="DEAH_ATP_HELICASE"/>
    <property type="match status" value="1"/>
</dbReference>
<dbReference type="GO" id="GO:0005694">
    <property type="term" value="C:chromosome"/>
    <property type="evidence" value="ECO:0007669"/>
    <property type="project" value="TreeGrafter"/>
</dbReference>
<keyword evidence="8" id="KW-0378">Hydrolase</keyword>
<dbReference type="GO" id="GO:0046872">
    <property type="term" value="F:metal ion binding"/>
    <property type="evidence" value="ECO:0007669"/>
    <property type="project" value="UniProtKB-KW"/>
</dbReference>
<evidence type="ECO:0000256" key="10">
    <source>
        <dbReference type="ARBA" id="ARBA00022833"/>
    </source>
</evidence>
<evidence type="ECO:0000256" key="1">
    <source>
        <dbReference type="ARBA" id="ARBA00001936"/>
    </source>
</evidence>
<comment type="cofactor">
    <cofactor evidence="1">
        <name>Mn(2+)</name>
        <dbReference type="ChEBI" id="CHEBI:29035"/>
    </cofactor>
</comment>
<comment type="similarity">
    <text evidence="5">Belongs to the helicase family. RecQ subfamily.</text>
</comment>
<evidence type="ECO:0000256" key="7">
    <source>
        <dbReference type="ARBA" id="ARBA00022741"/>
    </source>
</evidence>
<dbReference type="GO" id="GO:0003677">
    <property type="term" value="F:DNA binding"/>
    <property type="evidence" value="ECO:0007669"/>
    <property type="project" value="UniProtKB-KW"/>
</dbReference>
<evidence type="ECO:0000313" key="23">
    <source>
        <dbReference type="Proteomes" id="UP000663828"/>
    </source>
</evidence>
<comment type="catalytic activity">
    <reaction evidence="18">
        <text>ATP + H2O = ADP + phosphate + H(+)</text>
        <dbReference type="Rhea" id="RHEA:13065"/>
        <dbReference type="ChEBI" id="CHEBI:15377"/>
        <dbReference type="ChEBI" id="CHEBI:15378"/>
        <dbReference type="ChEBI" id="CHEBI:30616"/>
        <dbReference type="ChEBI" id="CHEBI:43474"/>
        <dbReference type="ChEBI" id="CHEBI:456216"/>
    </reaction>
    <physiologicalReaction direction="left-to-right" evidence="18">
        <dbReference type="Rhea" id="RHEA:13066"/>
    </physiologicalReaction>
</comment>
<feature type="region of interest" description="Disordered" evidence="19">
    <location>
        <begin position="613"/>
        <end position="693"/>
    </location>
</feature>
<evidence type="ECO:0000256" key="19">
    <source>
        <dbReference type="SAM" id="MobiDB-lite"/>
    </source>
</evidence>
<dbReference type="InterPro" id="IPR032284">
    <property type="entry name" value="RecQ_Zn-bd"/>
</dbReference>
<feature type="compositionally biased region" description="Polar residues" evidence="19">
    <location>
        <begin position="682"/>
        <end position="693"/>
    </location>
</feature>
<keyword evidence="12" id="KW-0238">DNA-binding</keyword>
<dbReference type="GO" id="GO:0016787">
    <property type="term" value="F:hydrolase activity"/>
    <property type="evidence" value="ECO:0007669"/>
    <property type="project" value="UniProtKB-KW"/>
</dbReference>
<evidence type="ECO:0000259" key="20">
    <source>
        <dbReference type="PROSITE" id="PS51192"/>
    </source>
</evidence>
<dbReference type="CDD" id="cd18015">
    <property type="entry name" value="DEXHc_RecQ1"/>
    <property type="match status" value="1"/>
</dbReference>
<comment type="caution">
    <text evidence="22">The sequence shown here is derived from an EMBL/GenBank/DDBJ whole genome shotgun (WGS) entry which is preliminary data.</text>
</comment>
<dbReference type="Gene3D" id="3.40.50.300">
    <property type="entry name" value="P-loop containing nucleotide triphosphate hydrolases"/>
    <property type="match status" value="2"/>
</dbReference>
<evidence type="ECO:0000256" key="16">
    <source>
        <dbReference type="ARBA" id="ARBA00034808"/>
    </source>
</evidence>
<gene>
    <name evidence="22" type="ORF">XAT740_LOCUS32450</name>
</gene>
<dbReference type="PROSITE" id="PS51194">
    <property type="entry name" value="HELICASE_CTER"/>
    <property type="match status" value="1"/>
</dbReference>
<dbReference type="CDD" id="cd18794">
    <property type="entry name" value="SF2_C_RecQ"/>
    <property type="match status" value="1"/>
</dbReference>
<evidence type="ECO:0000256" key="8">
    <source>
        <dbReference type="ARBA" id="ARBA00022801"/>
    </source>
</evidence>
<dbReference type="SUPFAM" id="SSF52540">
    <property type="entry name" value="P-loop containing nucleoside triphosphate hydrolases"/>
    <property type="match status" value="1"/>
</dbReference>
<evidence type="ECO:0000313" key="22">
    <source>
        <dbReference type="EMBL" id="CAF1369322.1"/>
    </source>
</evidence>
<evidence type="ECO:0000256" key="5">
    <source>
        <dbReference type="ARBA" id="ARBA00005446"/>
    </source>
</evidence>
<evidence type="ECO:0000256" key="14">
    <source>
        <dbReference type="ARBA" id="ARBA00023242"/>
    </source>
</evidence>
<dbReference type="Gene3D" id="1.10.10.10">
    <property type="entry name" value="Winged helix-like DNA-binding domain superfamily/Winged helix DNA-binding domain"/>
    <property type="match status" value="1"/>
</dbReference>
<keyword evidence="11" id="KW-0067">ATP-binding</keyword>
<keyword evidence="14" id="KW-0539">Nucleus</keyword>
<dbReference type="InterPro" id="IPR002464">
    <property type="entry name" value="DNA/RNA_helicase_DEAH_CS"/>
</dbReference>
<evidence type="ECO:0000256" key="6">
    <source>
        <dbReference type="ARBA" id="ARBA00022723"/>
    </source>
</evidence>
<keyword evidence="13" id="KW-0413">Isomerase</keyword>
<feature type="compositionally biased region" description="Polar residues" evidence="19">
    <location>
        <begin position="771"/>
        <end position="785"/>
    </location>
</feature>
<keyword evidence="23" id="KW-1185">Reference proteome</keyword>
<dbReference type="GO" id="GO:0009378">
    <property type="term" value="F:four-way junction helicase activity"/>
    <property type="evidence" value="ECO:0007669"/>
    <property type="project" value="TreeGrafter"/>
</dbReference>
<comment type="subcellular location">
    <subcellularLocation>
        <location evidence="4">Nucleus</location>
    </subcellularLocation>
</comment>
<reference evidence="22" key="1">
    <citation type="submission" date="2021-02" db="EMBL/GenBank/DDBJ databases">
        <authorList>
            <person name="Nowell W R."/>
        </authorList>
    </citation>
    <scope>NUCLEOTIDE SEQUENCE</scope>
</reference>
<dbReference type="InterPro" id="IPR014001">
    <property type="entry name" value="Helicase_ATP-bd"/>
</dbReference>
<comment type="cofactor">
    <cofactor evidence="2">
        <name>Mg(2+)</name>
        <dbReference type="ChEBI" id="CHEBI:18420"/>
    </cofactor>
</comment>
<evidence type="ECO:0000256" key="12">
    <source>
        <dbReference type="ARBA" id="ARBA00023125"/>
    </source>
</evidence>
<keyword evidence="7" id="KW-0547">Nucleotide-binding</keyword>
<comment type="cofactor">
    <cofactor evidence="3">
        <name>Zn(2+)</name>
        <dbReference type="ChEBI" id="CHEBI:29105"/>
    </cofactor>
</comment>
<dbReference type="EMBL" id="CAJNOR010003028">
    <property type="protein sequence ID" value="CAF1369322.1"/>
    <property type="molecule type" value="Genomic_DNA"/>
</dbReference>
<dbReference type="PANTHER" id="PTHR13710:SF105">
    <property type="entry name" value="ATP-DEPENDENT DNA HELICASE Q1"/>
    <property type="match status" value="1"/>
</dbReference>
<dbReference type="GO" id="GO:0005634">
    <property type="term" value="C:nucleus"/>
    <property type="evidence" value="ECO:0007669"/>
    <property type="project" value="UniProtKB-SubCell"/>
</dbReference>
<keyword evidence="10" id="KW-0862">Zinc</keyword>
<dbReference type="Gene3D" id="2.130.10.10">
    <property type="entry name" value="YVTN repeat-like/Quinoprotein amine dehydrogenase"/>
    <property type="match status" value="1"/>
</dbReference>
<evidence type="ECO:0000256" key="11">
    <source>
        <dbReference type="ARBA" id="ARBA00022840"/>
    </source>
</evidence>
<dbReference type="SMART" id="SM00487">
    <property type="entry name" value="DEXDc"/>
    <property type="match status" value="1"/>
</dbReference>
<dbReference type="SMART" id="SM00490">
    <property type="entry name" value="HELICc"/>
    <property type="match status" value="1"/>
</dbReference>
<dbReference type="Pfam" id="PF00271">
    <property type="entry name" value="Helicase_C"/>
    <property type="match status" value="1"/>
</dbReference>
<dbReference type="InterPro" id="IPR011545">
    <property type="entry name" value="DEAD/DEAH_box_helicase_dom"/>
</dbReference>
<evidence type="ECO:0000256" key="18">
    <source>
        <dbReference type="ARBA" id="ARBA00048778"/>
    </source>
</evidence>
<sequence>MDCIVVSDDENDEFDDLELITAAEQFESENKTSSKHTSADDDELLAIEVEISQIDEEISRLRHKRLQLIVRQQQLKDKIKLNHRSTTDTNLIEQWQRTDFPWSSKVEHIRTNIFNIPSFRQWQLETINVTLSNRDCILIMPTGGGKSLCYQLPAVVTDGITIVVSPLISLVEDQIYALKKLNVDARSLNTSTPREEQTEIMHILDGKKKIDSTLKILYLTPEKIAKSKTIMAKLQKLYETQRFARLIVDEVHCVSQFGHDFRPDYKYLSIFKRQFPNVSILGLTATATTKVINDVQQILQIPRCIMFRAPFNRKNLFYEVIHKSDVGKDAFKELVNCIQHRFDKQSGIVYCLSQKDAEDVCCELQRHGIKAGCYHAGLSGPSRTQVHERWIKNQVHVICATIAFGMGIDKPDVRFVIHHSLSKSIENFYQESGRAGRDDKESHCILFFRFGDVFRLAPMVFSDKSGNGLTNLYSMISYCLNESECRRKLIAKYFDEVWQSNDCNHMCDICTRPSTYISKRKCCQEAAMIVEYLEKNSKQRITPLKLVEHLSIPTMIKIDIQRLILQLIIDQYLKEDFHFTPYTTVFYVVRGPKAKHVHDEHCEIVIDMIESTKKRSSNTNKADEQQILKRTSTTPKAPDARPKLRWVTNIGSTLKSDPPKKRSLTYDDDDDDDDNDKKDQFENTPLSKRTSFSISPTAGTVQSIQPSVIDDEELDFLYVLKSIQRKQTNLFLFQMPIAMNFDLLKNATQHDRCEHLHDSGTNFEKIIPKSPLSNGTNRQSTSLITTPPPPVKPRLRSTSTRVTRKIDLQQLNRCSQTCHFTLPNVENETWLALASSNEHVLVGGGNSNKLRLFDLQGKELREIEIKTFAAFDLAWSKSLNAFLIAGYDCLQMYNVEKNQLIPVENLNFTNKKDNYFWSIACHNNDLFVVLSDGLESIWRLSLPNFERKQTLSGGEIRESDVDDRISCIRTNGHLVGMTLRQRTTYQWRVDLFDYTTMIRTHRGLTIGCGNGSFNFIERCMLTPVDDHQWLVIGGLEVKPNALTLMDDRTGEVKQVLRPTSRQEEFIANVCTSENSKRQLIINMMIIDNKSGERQIHIVHQ</sequence>
<dbReference type="Pfam" id="PF00270">
    <property type="entry name" value="DEAD"/>
    <property type="match status" value="1"/>
</dbReference>
<comment type="catalytic activity">
    <reaction evidence="15">
        <text>Couples ATP hydrolysis with the unwinding of duplex DNA by translocating in the 3'-5' direction.</text>
        <dbReference type="EC" id="5.6.2.4"/>
    </reaction>
</comment>
<evidence type="ECO:0000256" key="2">
    <source>
        <dbReference type="ARBA" id="ARBA00001946"/>
    </source>
</evidence>
<feature type="domain" description="Helicase C-terminal" evidence="21">
    <location>
        <begin position="330"/>
        <end position="491"/>
    </location>
</feature>
<dbReference type="PROSITE" id="PS51192">
    <property type="entry name" value="HELICASE_ATP_BIND_1"/>
    <property type="match status" value="1"/>
</dbReference>
<name>A0A815IRZ5_ADIRI</name>
<dbReference type="InterPro" id="IPR001650">
    <property type="entry name" value="Helicase_C-like"/>
</dbReference>
<dbReference type="InterPro" id="IPR027417">
    <property type="entry name" value="P-loop_NTPase"/>
</dbReference>
<dbReference type="InterPro" id="IPR036388">
    <property type="entry name" value="WH-like_DNA-bd_sf"/>
</dbReference>
<dbReference type="Pfam" id="PF16124">
    <property type="entry name" value="RecQ_Zn_bind"/>
    <property type="match status" value="1"/>
</dbReference>
<feature type="region of interest" description="Disordered" evidence="19">
    <location>
        <begin position="767"/>
        <end position="797"/>
    </location>
</feature>
<dbReference type="FunFam" id="3.40.50.300:FF:000596">
    <property type="entry name" value="ATP-dependent DNA helicase"/>
    <property type="match status" value="1"/>
</dbReference>
<evidence type="ECO:0000256" key="3">
    <source>
        <dbReference type="ARBA" id="ARBA00001947"/>
    </source>
</evidence>
<proteinExistence type="inferred from homology"/>
<dbReference type="AlphaFoldDB" id="A0A815IRZ5"/>
<dbReference type="SUPFAM" id="SSF75011">
    <property type="entry name" value="3-carboxy-cis,cis-mucoante lactonizing enzyme"/>
    <property type="match status" value="1"/>
</dbReference>
<keyword evidence="6" id="KW-0479">Metal-binding</keyword>
<evidence type="ECO:0000256" key="9">
    <source>
        <dbReference type="ARBA" id="ARBA00022806"/>
    </source>
</evidence>
<evidence type="ECO:0000256" key="15">
    <source>
        <dbReference type="ARBA" id="ARBA00034617"/>
    </source>
</evidence>
<dbReference type="EC" id="5.6.2.4" evidence="16"/>
<dbReference type="GO" id="GO:0000724">
    <property type="term" value="P:double-strand break repair via homologous recombination"/>
    <property type="evidence" value="ECO:0007669"/>
    <property type="project" value="TreeGrafter"/>
</dbReference>
<dbReference type="Proteomes" id="UP000663828">
    <property type="component" value="Unassembled WGS sequence"/>
</dbReference>
<accession>A0A815IRZ5</accession>
<dbReference type="NCBIfam" id="TIGR00614">
    <property type="entry name" value="recQ_fam"/>
    <property type="match status" value="1"/>
</dbReference>
<dbReference type="InterPro" id="IPR015943">
    <property type="entry name" value="WD40/YVTN_repeat-like_dom_sf"/>
</dbReference>
<dbReference type="GO" id="GO:0005737">
    <property type="term" value="C:cytoplasm"/>
    <property type="evidence" value="ECO:0007669"/>
    <property type="project" value="TreeGrafter"/>
</dbReference>
<keyword evidence="9" id="KW-0347">Helicase</keyword>
<evidence type="ECO:0000256" key="17">
    <source>
        <dbReference type="ARBA" id="ARBA00044566"/>
    </source>
</evidence>
<dbReference type="GO" id="GO:0043138">
    <property type="term" value="F:3'-5' DNA helicase activity"/>
    <property type="evidence" value="ECO:0007669"/>
    <property type="project" value="UniProtKB-EC"/>
</dbReference>
<dbReference type="InterPro" id="IPR004589">
    <property type="entry name" value="DNA_helicase_ATP-dep_RecQ"/>
</dbReference>